<feature type="domain" description="Response regulatory" evidence="2">
    <location>
        <begin position="13"/>
        <end position="127"/>
    </location>
</feature>
<evidence type="ECO:0000313" key="3">
    <source>
        <dbReference type="EMBL" id="MBD1598691.1"/>
    </source>
</evidence>
<dbReference type="SMART" id="SM00448">
    <property type="entry name" value="REC"/>
    <property type="match status" value="1"/>
</dbReference>
<comment type="caution">
    <text evidence="3">The sequence shown here is derived from an EMBL/GenBank/DDBJ whole genome shotgun (WGS) entry which is preliminary data.</text>
</comment>
<evidence type="ECO:0000259" key="2">
    <source>
        <dbReference type="PROSITE" id="PS50110"/>
    </source>
</evidence>
<dbReference type="InterPro" id="IPR011006">
    <property type="entry name" value="CheY-like_superfamily"/>
</dbReference>
<feature type="modified residue" description="4-aspartylphosphate" evidence="1">
    <location>
        <position position="64"/>
    </location>
</feature>
<reference evidence="3 4" key="1">
    <citation type="journal article" date="2020" name="Insects">
        <title>Bacteria Belonging to Pseudomonas typographi sp. nov. from the Bark Beetle Ips typographus Have Genomic Potential to Aid in the Host Ecology.</title>
        <authorList>
            <person name="Peral-Aranega E."/>
            <person name="Saati-Santamaria Z."/>
            <person name="Kolarik M."/>
            <person name="Rivas R."/>
            <person name="Garcia-Fraile P."/>
        </authorList>
    </citation>
    <scope>NUCLEOTIDE SEQUENCE [LARGE SCALE GENOMIC DNA]</scope>
    <source>
        <strain evidence="3 4">CA3A</strain>
    </source>
</reference>
<accession>A0ABR7YZN5</accession>
<sequence length="132" mass="14193">MELDATPSASPPRVLLIEDEEALRVLATEVLEGLGYSTLAACTADEGLAAYNVNVGCWHLVITDVTTPGTSTGCDVAWEVYKSRPNLKVLVMSGYLANPADQLPTNSGFLQKPWSLEHFEAMVTGLALKQRA</sequence>
<keyword evidence="1" id="KW-0597">Phosphoprotein</keyword>
<dbReference type="Proteomes" id="UP000805841">
    <property type="component" value="Unassembled WGS sequence"/>
</dbReference>
<evidence type="ECO:0000256" key="1">
    <source>
        <dbReference type="PROSITE-ProRule" id="PRU00169"/>
    </source>
</evidence>
<protein>
    <submittedName>
        <fullName evidence="3">Response regulator</fullName>
    </submittedName>
</protein>
<organism evidence="3 4">
    <name type="scientific">Pseudomonas typographi</name>
    <dbReference type="NCBI Taxonomy" id="2715964"/>
    <lineage>
        <taxon>Bacteria</taxon>
        <taxon>Pseudomonadati</taxon>
        <taxon>Pseudomonadota</taxon>
        <taxon>Gammaproteobacteria</taxon>
        <taxon>Pseudomonadales</taxon>
        <taxon>Pseudomonadaceae</taxon>
        <taxon>Pseudomonas</taxon>
    </lineage>
</organism>
<dbReference type="EMBL" id="JAAOCA010000008">
    <property type="protein sequence ID" value="MBD1598691.1"/>
    <property type="molecule type" value="Genomic_DNA"/>
</dbReference>
<dbReference type="PROSITE" id="PS50110">
    <property type="entry name" value="RESPONSE_REGULATORY"/>
    <property type="match status" value="1"/>
</dbReference>
<dbReference type="SUPFAM" id="SSF52172">
    <property type="entry name" value="CheY-like"/>
    <property type="match status" value="1"/>
</dbReference>
<dbReference type="InterPro" id="IPR001789">
    <property type="entry name" value="Sig_transdc_resp-reg_receiver"/>
</dbReference>
<dbReference type="Pfam" id="PF00072">
    <property type="entry name" value="Response_reg"/>
    <property type="match status" value="1"/>
</dbReference>
<gene>
    <name evidence="3" type="ORF">HAQ05_08230</name>
</gene>
<dbReference type="RefSeq" id="WP_190419264.1">
    <property type="nucleotide sequence ID" value="NZ_JAAOCA010000008.1"/>
</dbReference>
<evidence type="ECO:0000313" key="4">
    <source>
        <dbReference type="Proteomes" id="UP000805841"/>
    </source>
</evidence>
<name>A0ABR7YZN5_9PSED</name>
<dbReference type="Gene3D" id="3.40.50.2300">
    <property type="match status" value="1"/>
</dbReference>
<proteinExistence type="predicted"/>
<keyword evidence="4" id="KW-1185">Reference proteome</keyword>